<gene>
    <name evidence="1" type="ORF">PEBR_40339</name>
</gene>
<proteinExistence type="predicted"/>
<protein>
    <submittedName>
        <fullName evidence="1">Uncharacterized protein</fullName>
    </submittedName>
</protein>
<accession>A0A1S9RAP3</accession>
<dbReference type="Proteomes" id="UP000190744">
    <property type="component" value="Unassembled WGS sequence"/>
</dbReference>
<name>A0A1S9RAP3_PENBI</name>
<dbReference type="EMBL" id="LJBN01000216">
    <property type="protein sequence ID" value="OOQ82599.1"/>
    <property type="molecule type" value="Genomic_DNA"/>
</dbReference>
<evidence type="ECO:0000313" key="2">
    <source>
        <dbReference type="Proteomes" id="UP000190744"/>
    </source>
</evidence>
<sequence>MDKAILKMSSISLRSAPKLSSDQRVAVKHTSPHPCCINPSDFAALKPTRPEATKIDPIFSTAPTQFPARPVVVHRIATALLEDLPDPPEWAYSPELHTRNRVYRGAIPLSSVKDPMYCPVCVW</sequence>
<evidence type="ECO:0000313" key="1">
    <source>
        <dbReference type="EMBL" id="OOQ82599.1"/>
    </source>
</evidence>
<dbReference type="AlphaFoldDB" id="A0A1S9RAP3"/>
<reference evidence="2" key="1">
    <citation type="submission" date="2015-09" db="EMBL/GenBank/DDBJ databases">
        <authorList>
            <person name="Fill T.P."/>
            <person name="Baretta J.F."/>
            <person name="de Almeida L.G."/>
            <person name="Rocha M."/>
            <person name="de Souza D.H."/>
            <person name="Malavazi I."/>
            <person name="Cerdeira L.T."/>
            <person name="Hong H."/>
            <person name="Samborskyy M."/>
            <person name="de Vasconcelos A.T."/>
            <person name="Leadlay P."/>
            <person name="Rodrigues-Filho E."/>
        </authorList>
    </citation>
    <scope>NUCLEOTIDE SEQUENCE [LARGE SCALE GENOMIC DNA]</scope>
    <source>
        <strain evidence="2">LaBioMMi 136</strain>
    </source>
</reference>
<comment type="caution">
    <text evidence="1">The sequence shown here is derived from an EMBL/GenBank/DDBJ whole genome shotgun (WGS) entry which is preliminary data.</text>
</comment>
<organism evidence="1 2">
    <name type="scientific">Penicillium brasilianum</name>
    <dbReference type="NCBI Taxonomy" id="104259"/>
    <lineage>
        <taxon>Eukaryota</taxon>
        <taxon>Fungi</taxon>
        <taxon>Dikarya</taxon>
        <taxon>Ascomycota</taxon>
        <taxon>Pezizomycotina</taxon>
        <taxon>Eurotiomycetes</taxon>
        <taxon>Eurotiomycetidae</taxon>
        <taxon>Eurotiales</taxon>
        <taxon>Aspergillaceae</taxon>
        <taxon>Penicillium</taxon>
    </lineage>
</organism>